<dbReference type="GO" id="GO:0005886">
    <property type="term" value="C:plasma membrane"/>
    <property type="evidence" value="ECO:0007669"/>
    <property type="project" value="UniProtKB-SubCell"/>
</dbReference>
<protein>
    <recommendedName>
        <fullName evidence="12">ATP synthase epsilon chain</fullName>
    </recommendedName>
    <alternativeName>
        <fullName evidence="12">ATP synthase F1 sector epsilon subunit</fullName>
    </alternativeName>
    <alternativeName>
        <fullName evidence="12">F-ATPase epsilon subunit</fullName>
    </alternativeName>
</protein>
<evidence type="ECO:0000256" key="8">
    <source>
        <dbReference type="ARBA" id="ARBA00023065"/>
    </source>
</evidence>
<evidence type="ECO:0000256" key="4">
    <source>
        <dbReference type="ARBA" id="ARBA00011648"/>
    </source>
</evidence>
<comment type="subunit">
    <text evidence="4 12 13">F-type ATPases have 2 components, CF(1) - the catalytic core - and CF(0) - the membrane proton channel. CF(1) has five subunits: alpha(3), beta(3), gamma(1), delta(1), epsilon(1). CF(0) has three main subunits: a, b and c.</text>
</comment>
<comment type="subcellular location">
    <subcellularLocation>
        <location evidence="2 12">Cell membrane</location>
        <topology evidence="2 12">Peripheral membrane protein</topology>
    </subcellularLocation>
</comment>
<dbReference type="KEGG" id="care:LT85_4765"/>
<gene>
    <name evidence="12" type="primary">atpC</name>
    <name evidence="17" type="ORF">LT85_4765</name>
</gene>
<evidence type="ECO:0000256" key="13">
    <source>
        <dbReference type="RuleBase" id="RU003656"/>
    </source>
</evidence>
<dbReference type="GO" id="GO:0016787">
    <property type="term" value="F:hydrolase activity"/>
    <property type="evidence" value="ECO:0007669"/>
    <property type="project" value="UniProtKB-KW"/>
</dbReference>
<accession>A0A0A1FGL6</accession>
<feature type="domain" description="ATP synthase F1 complex delta/epsilon subunit N-terminal" evidence="16">
    <location>
        <begin position="5"/>
        <end position="83"/>
    </location>
</feature>
<sequence length="138" mass="14653">MSETQVVVVSPEGELYAGSAGLVTLPGIEGSLGILPGHTPLLTRLRPGAVHIKRPSGEDDFIYVAGGYAEIQPHAVTILADTAIRGKDLDEAKATLARQKAEERLQNLHSDIDYALAQAELAQATAQLATLAQMRRGK</sequence>
<dbReference type="STRING" id="279058.LT85_4765"/>
<dbReference type="AlphaFoldDB" id="A0A0A1FGL6"/>
<comment type="similarity">
    <text evidence="3 12 13">Belongs to the ATPase epsilon chain family.</text>
</comment>
<dbReference type="FunFam" id="1.20.5.440:FF:000001">
    <property type="entry name" value="ATP synthase epsilon chain"/>
    <property type="match status" value="1"/>
</dbReference>
<keyword evidence="9 12" id="KW-0472">Membrane</keyword>
<evidence type="ECO:0000256" key="1">
    <source>
        <dbReference type="ARBA" id="ARBA00003543"/>
    </source>
</evidence>
<reference evidence="18" key="1">
    <citation type="journal article" date="2014" name="Soil Biol. Biochem.">
        <title>Structure and function of bacterial communities in ageing soils: Insights from the Mendocino ecological staircase.</title>
        <authorList>
            <person name="Uroz S."/>
            <person name="Tech J.J."/>
            <person name="Sawaya N.A."/>
            <person name="Frey-Klett P."/>
            <person name="Leveau J.H.J."/>
        </authorList>
    </citation>
    <scope>NUCLEOTIDE SEQUENCE [LARGE SCALE GENOMIC DNA]</scope>
    <source>
        <strain evidence="18">Cal35</strain>
    </source>
</reference>
<dbReference type="InterPro" id="IPR036771">
    <property type="entry name" value="ATPsynth_dsu/esu_N"/>
</dbReference>
<keyword evidence="6 12" id="KW-1003">Cell membrane</keyword>
<keyword evidence="14" id="KW-0175">Coiled coil</keyword>
<dbReference type="InterPro" id="IPR036794">
    <property type="entry name" value="ATP_F1_dsu/esu_C_sf"/>
</dbReference>
<dbReference type="EMBL" id="CP009962">
    <property type="protein sequence ID" value="AIY43923.1"/>
    <property type="molecule type" value="Genomic_DNA"/>
</dbReference>
<name>A0A0A1FGL6_9BURK</name>
<evidence type="ECO:0000256" key="7">
    <source>
        <dbReference type="ARBA" id="ARBA00022781"/>
    </source>
</evidence>
<dbReference type="InterPro" id="IPR001469">
    <property type="entry name" value="ATP_synth_F1_dsu/esu"/>
</dbReference>
<dbReference type="NCBIfam" id="TIGR01216">
    <property type="entry name" value="ATP_synt_epsi"/>
    <property type="match status" value="1"/>
</dbReference>
<proteinExistence type="inferred from homology"/>
<dbReference type="GO" id="GO:0005524">
    <property type="term" value="F:ATP binding"/>
    <property type="evidence" value="ECO:0007669"/>
    <property type="project" value="UniProtKB-UniRule"/>
</dbReference>
<evidence type="ECO:0000313" key="17">
    <source>
        <dbReference type="EMBL" id="AIY43923.1"/>
    </source>
</evidence>
<evidence type="ECO:0000256" key="6">
    <source>
        <dbReference type="ARBA" id="ARBA00022475"/>
    </source>
</evidence>
<dbReference type="Gene3D" id="1.20.5.440">
    <property type="entry name" value="ATP synthase delta/epsilon subunit, C-terminal domain"/>
    <property type="match status" value="1"/>
</dbReference>
<evidence type="ECO:0000256" key="5">
    <source>
        <dbReference type="ARBA" id="ARBA00022448"/>
    </source>
</evidence>
<evidence type="ECO:0000256" key="14">
    <source>
        <dbReference type="SAM" id="Coils"/>
    </source>
</evidence>
<keyword evidence="8 12" id="KW-0406">Ion transport</keyword>
<evidence type="ECO:0000259" key="15">
    <source>
        <dbReference type="Pfam" id="PF00401"/>
    </source>
</evidence>
<dbReference type="PANTHER" id="PTHR13822:SF10">
    <property type="entry name" value="ATP SYNTHASE EPSILON CHAIN, CHLOROPLASTIC"/>
    <property type="match status" value="1"/>
</dbReference>
<keyword evidence="7 12" id="KW-0375">Hydrogen ion transport</keyword>
<evidence type="ECO:0000256" key="2">
    <source>
        <dbReference type="ARBA" id="ARBA00004202"/>
    </source>
</evidence>
<dbReference type="GO" id="GO:0045259">
    <property type="term" value="C:proton-transporting ATP synthase complex"/>
    <property type="evidence" value="ECO:0007669"/>
    <property type="project" value="UniProtKB-KW"/>
</dbReference>
<feature type="domain" description="ATP synthase epsilon subunit C-terminal" evidence="15">
    <location>
        <begin position="87"/>
        <end position="130"/>
    </location>
</feature>
<evidence type="ECO:0000256" key="12">
    <source>
        <dbReference type="HAMAP-Rule" id="MF_00530"/>
    </source>
</evidence>
<dbReference type="Pfam" id="PF02823">
    <property type="entry name" value="ATP-synt_DE_N"/>
    <property type="match status" value="1"/>
</dbReference>
<dbReference type="HOGENOM" id="CLU_084338_2_0_4"/>
<dbReference type="OrthoDB" id="9791445at2"/>
<dbReference type="SUPFAM" id="SSF51344">
    <property type="entry name" value="Epsilon subunit of F1F0-ATP synthase N-terminal domain"/>
    <property type="match status" value="1"/>
</dbReference>
<evidence type="ECO:0000259" key="16">
    <source>
        <dbReference type="Pfam" id="PF02823"/>
    </source>
</evidence>
<dbReference type="PANTHER" id="PTHR13822">
    <property type="entry name" value="ATP SYNTHASE DELTA/EPSILON CHAIN"/>
    <property type="match status" value="1"/>
</dbReference>
<dbReference type="Proteomes" id="UP000030302">
    <property type="component" value="Chromosome"/>
</dbReference>
<dbReference type="CDD" id="cd12152">
    <property type="entry name" value="F1-ATPase_delta"/>
    <property type="match status" value="1"/>
</dbReference>
<dbReference type="SUPFAM" id="SSF46604">
    <property type="entry name" value="Epsilon subunit of F1F0-ATP synthase C-terminal domain"/>
    <property type="match status" value="1"/>
</dbReference>
<dbReference type="RefSeq" id="WP_038493925.1">
    <property type="nucleotide sequence ID" value="NZ_CP009962.1"/>
</dbReference>
<dbReference type="InterPro" id="IPR020546">
    <property type="entry name" value="ATP_synth_F1_dsu/esu_N"/>
</dbReference>
<keyword evidence="18" id="KW-1185">Reference proteome</keyword>
<dbReference type="Pfam" id="PF00401">
    <property type="entry name" value="ATP-synt_DE"/>
    <property type="match status" value="1"/>
</dbReference>
<feature type="coiled-coil region" evidence="14">
    <location>
        <begin position="91"/>
        <end position="134"/>
    </location>
</feature>
<evidence type="ECO:0000256" key="11">
    <source>
        <dbReference type="ARBA" id="ARBA00023310"/>
    </source>
</evidence>
<evidence type="ECO:0000313" key="18">
    <source>
        <dbReference type="Proteomes" id="UP000030302"/>
    </source>
</evidence>
<comment type="function">
    <text evidence="1 12">Produces ATP from ADP in the presence of a proton gradient across the membrane.</text>
</comment>
<dbReference type="InterPro" id="IPR020547">
    <property type="entry name" value="ATP_synth_F1_esu_C"/>
</dbReference>
<evidence type="ECO:0000256" key="3">
    <source>
        <dbReference type="ARBA" id="ARBA00005712"/>
    </source>
</evidence>
<dbReference type="NCBIfam" id="NF001847">
    <property type="entry name" value="PRK00571.1-4"/>
    <property type="match status" value="1"/>
</dbReference>
<evidence type="ECO:0000256" key="10">
    <source>
        <dbReference type="ARBA" id="ARBA00023196"/>
    </source>
</evidence>
<keyword evidence="17" id="KW-0378">Hydrolase</keyword>
<dbReference type="GO" id="GO:0046933">
    <property type="term" value="F:proton-transporting ATP synthase activity, rotational mechanism"/>
    <property type="evidence" value="ECO:0007669"/>
    <property type="project" value="UniProtKB-UniRule"/>
</dbReference>
<keyword evidence="5 12" id="KW-0813">Transport</keyword>
<evidence type="ECO:0000256" key="9">
    <source>
        <dbReference type="ARBA" id="ARBA00023136"/>
    </source>
</evidence>
<keyword evidence="11 12" id="KW-0066">ATP synthesis</keyword>
<dbReference type="Gene3D" id="2.60.15.10">
    <property type="entry name" value="F0F1 ATP synthase delta/epsilon subunit, N-terminal"/>
    <property type="match status" value="1"/>
</dbReference>
<organism evidence="17 18">
    <name type="scientific">Collimonas arenae</name>
    <dbReference type="NCBI Taxonomy" id="279058"/>
    <lineage>
        <taxon>Bacteria</taxon>
        <taxon>Pseudomonadati</taxon>
        <taxon>Pseudomonadota</taxon>
        <taxon>Betaproteobacteria</taxon>
        <taxon>Burkholderiales</taxon>
        <taxon>Oxalobacteraceae</taxon>
        <taxon>Collimonas</taxon>
    </lineage>
</organism>
<keyword evidence="10 12" id="KW-0139">CF(1)</keyword>
<dbReference type="HAMAP" id="MF_00530">
    <property type="entry name" value="ATP_synth_epsil_bac"/>
    <property type="match status" value="1"/>
</dbReference>